<feature type="compositionally biased region" description="Polar residues" evidence="1">
    <location>
        <begin position="92"/>
        <end position="108"/>
    </location>
</feature>
<accession>A0ABD6DCN4</accession>
<evidence type="ECO:0000313" key="3">
    <source>
        <dbReference type="EMBL" id="MFD1643615.1"/>
    </source>
</evidence>
<protein>
    <submittedName>
        <fullName evidence="3">HalOD1 output domain-containing protein</fullName>
    </submittedName>
</protein>
<dbReference type="AlphaFoldDB" id="A0ABD6DCN4"/>
<evidence type="ECO:0000259" key="2">
    <source>
        <dbReference type="Pfam" id="PF18545"/>
    </source>
</evidence>
<feature type="domain" description="Halobacterial output" evidence="2">
    <location>
        <begin position="10"/>
        <end position="82"/>
    </location>
</feature>
<evidence type="ECO:0000256" key="1">
    <source>
        <dbReference type="SAM" id="MobiDB-lite"/>
    </source>
</evidence>
<sequence length="108" mass="11614">MTLPFDTDEEDTVSKRVINRVADVTGTDPLELEPLYYCVDPDCLNSIFENNKSTPSQCGGHVQFSMAGCQVIVNADGSVDVSTQPEEPDTVSPPSTIDTATDVSESLD</sequence>
<reference evidence="3 4" key="1">
    <citation type="journal article" date="2019" name="Int. J. Syst. Evol. Microbiol.">
        <title>The Global Catalogue of Microorganisms (GCM) 10K type strain sequencing project: providing services to taxonomists for standard genome sequencing and annotation.</title>
        <authorList>
            <consortium name="The Broad Institute Genomics Platform"/>
            <consortium name="The Broad Institute Genome Sequencing Center for Infectious Disease"/>
            <person name="Wu L."/>
            <person name="Ma J."/>
        </authorList>
    </citation>
    <scope>NUCLEOTIDE SEQUENCE [LARGE SCALE GENOMIC DNA]</scope>
    <source>
        <strain evidence="3 4">CGMCC 1.10593</strain>
    </source>
</reference>
<keyword evidence="4" id="KW-1185">Reference proteome</keyword>
<dbReference type="RefSeq" id="WP_379827575.1">
    <property type="nucleotide sequence ID" value="NZ_JANHDJ010000008.1"/>
</dbReference>
<evidence type="ECO:0000313" key="4">
    <source>
        <dbReference type="Proteomes" id="UP001597052"/>
    </source>
</evidence>
<dbReference type="Proteomes" id="UP001597052">
    <property type="component" value="Unassembled WGS sequence"/>
</dbReference>
<gene>
    <name evidence="3" type="ORF">ACFSBW_17225</name>
</gene>
<organism evidence="3 4">
    <name type="scientific">Halohasta litorea</name>
    <dbReference type="NCBI Taxonomy" id="869891"/>
    <lineage>
        <taxon>Archaea</taxon>
        <taxon>Methanobacteriati</taxon>
        <taxon>Methanobacteriota</taxon>
        <taxon>Stenosarchaea group</taxon>
        <taxon>Halobacteria</taxon>
        <taxon>Halobacteriales</taxon>
        <taxon>Haloferacaceae</taxon>
        <taxon>Halohasta</taxon>
    </lineage>
</organism>
<dbReference type="EMBL" id="JBHUDM010000006">
    <property type="protein sequence ID" value="MFD1643615.1"/>
    <property type="molecule type" value="Genomic_DNA"/>
</dbReference>
<dbReference type="InterPro" id="IPR040624">
    <property type="entry name" value="HalOD1"/>
</dbReference>
<proteinExistence type="predicted"/>
<comment type="caution">
    <text evidence="3">The sequence shown here is derived from an EMBL/GenBank/DDBJ whole genome shotgun (WGS) entry which is preliminary data.</text>
</comment>
<feature type="region of interest" description="Disordered" evidence="1">
    <location>
        <begin position="78"/>
        <end position="108"/>
    </location>
</feature>
<dbReference type="Pfam" id="PF18545">
    <property type="entry name" value="HalOD1"/>
    <property type="match status" value="1"/>
</dbReference>
<name>A0ABD6DCN4_9EURY</name>